<organism evidence="2 3">
    <name type="scientific">Armillaria gallica</name>
    <name type="common">Bulbous honey fungus</name>
    <name type="synonym">Armillaria bulbosa</name>
    <dbReference type="NCBI Taxonomy" id="47427"/>
    <lineage>
        <taxon>Eukaryota</taxon>
        <taxon>Fungi</taxon>
        <taxon>Dikarya</taxon>
        <taxon>Basidiomycota</taxon>
        <taxon>Agaricomycotina</taxon>
        <taxon>Agaricomycetes</taxon>
        <taxon>Agaricomycetidae</taxon>
        <taxon>Agaricales</taxon>
        <taxon>Marasmiineae</taxon>
        <taxon>Physalacriaceae</taxon>
        <taxon>Armillaria</taxon>
    </lineage>
</organism>
<name>A0A2H3CSS8_ARMGA</name>
<sequence length="445" mass="49023">MTSALSRPFHPSGQENCPNVEELQEEKRSQRIHYASTRTRTVVTADFTVCITKLWLFVRCSRMKGEVPRQNGFATLENLGIIKVVLATTDRGHEIETEVSRIMTLDNLDRPKPRPNGDPPKVFIIIEGGPVIEHVHAYLANMDFRSRIRRTGKTAAMSVSQPSRSSECETMARSCGWIHTAVASLPRMTSGHRRAPRRDDTLPVRVGKRRRGFRCRGGAVNPAVGVCSYTCGAGPGGVEDDLACTDDEDGRRTEDDLEGMVTSILEAPSSSVMRVRPLGEVVAEGHGVTRNVDRAELSYMKATGTHNDTATPTSDSGFAFIFTSVNVAPSEDHSEHLCPRPMSHIARTDKILWIGLAVIGILVLESLRANGTRVDRAAKIPEAWKKEKGWQGYDSKHSNDDKKQNTQLGGQLFVDGQIESKSEMPILGETKSFDISLLGNSPDFD</sequence>
<proteinExistence type="predicted"/>
<keyword evidence="3" id="KW-1185">Reference proteome</keyword>
<evidence type="ECO:0000256" key="1">
    <source>
        <dbReference type="SAM" id="MobiDB-lite"/>
    </source>
</evidence>
<protein>
    <submittedName>
        <fullName evidence="2">Uncharacterized protein</fullName>
    </submittedName>
</protein>
<feature type="compositionally biased region" description="Basic and acidic residues" evidence="1">
    <location>
        <begin position="389"/>
        <end position="404"/>
    </location>
</feature>
<dbReference type="EMBL" id="KZ293686">
    <property type="protein sequence ID" value="PBK86119.1"/>
    <property type="molecule type" value="Genomic_DNA"/>
</dbReference>
<feature type="region of interest" description="Disordered" evidence="1">
    <location>
        <begin position="389"/>
        <end position="414"/>
    </location>
</feature>
<evidence type="ECO:0000313" key="3">
    <source>
        <dbReference type="Proteomes" id="UP000217790"/>
    </source>
</evidence>
<gene>
    <name evidence="2" type="ORF">ARMGADRAFT_1035846</name>
</gene>
<reference evidence="3" key="1">
    <citation type="journal article" date="2017" name="Nat. Ecol. Evol.">
        <title>Genome expansion and lineage-specific genetic innovations in the forest pathogenic fungi Armillaria.</title>
        <authorList>
            <person name="Sipos G."/>
            <person name="Prasanna A.N."/>
            <person name="Walter M.C."/>
            <person name="O'Connor E."/>
            <person name="Balint B."/>
            <person name="Krizsan K."/>
            <person name="Kiss B."/>
            <person name="Hess J."/>
            <person name="Varga T."/>
            <person name="Slot J."/>
            <person name="Riley R."/>
            <person name="Boka B."/>
            <person name="Rigling D."/>
            <person name="Barry K."/>
            <person name="Lee J."/>
            <person name="Mihaltcheva S."/>
            <person name="LaButti K."/>
            <person name="Lipzen A."/>
            <person name="Waldron R."/>
            <person name="Moloney N.M."/>
            <person name="Sperisen C."/>
            <person name="Kredics L."/>
            <person name="Vagvoelgyi C."/>
            <person name="Patrignani A."/>
            <person name="Fitzpatrick D."/>
            <person name="Nagy I."/>
            <person name="Doyle S."/>
            <person name="Anderson J.B."/>
            <person name="Grigoriev I.V."/>
            <person name="Gueldener U."/>
            <person name="Muensterkoetter M."/>
            <person name="Nagy L.G."/>
        </authorList>
    </citation>
    <scope>NUCLEOTIDE SEQUENCE [LARGE SCALE GENOMIC DNA]</scope>
    <source>
        <strain evidence="3">Ar21-2</strain>
    </source>
</reference>
<dbReference type="InParanoid" id="A0A2H3CSS8"/>
<dbReference type="AlphaFoldDB" id="A0A2H3CSS8"/>
<dbReference type="Proteomes" id="UP000217790">
    <property type="component" value="Unassembled WGS sequence"/>
</dbReference>
<evidence type="ECO:0000313" key="2">
    <source>
        <dbReference type="EMBL" id="PBK86119.1"/>
    </source>
</evidence>
<accession>A0A2H3CSS8</accession>